<dbReference type="GeneID" id="77808797"/>
<name>A0ABY7CD79_9BASI</name>
<feature type="region of interest" description="Disordered" evidence="1">
    <location>
        <begin position="156"/>
        <end position="185"/>
    </location>
</feature>
<reference evidence="2" key="1">
    <citation type="submission" date="2022-10" db="EMBL/GenBank/DDBJ databases">
        <title>Puccinia triticina Genome sequencing and assembly.</title>
        <authorList>
            <person name="Li C."/>
        </authorList>
    </citation>
    <scope>NUCLEOTIDE SEQUENCE</scope>
    <source>
        <strain evidence="2">Pt15</strain>
    </source>
</reference>
<protein>
    <submittedName>
        <fullName evidence="2">Uncharacterized protein</fullName>
    </submittedName>
</protein>
<evidence type="ECO:0000256" key="1">
    <source>
        <dbReference type="SAM" id="MobiDB-lite"/>
    </source>
</evidence>
<sequence length="185" mass="20345">MYINTYGARQHLQLPPLQAGAMKQQDTHPSPTATLDELDIRGERLRERVDLNCSQAWELKQSLDGLEPPLQMSTQATFFNADQEPPSSASVTTLMALQFNKRICCEIPLITPKIQPKLPEAVKGNPLHKLAPDRDPNVAKATAPIGLNLSSAQIIDLPPEGRFRPSDLVHPQSGPEPCKGKQARS</sequence>
<proteinExistence type="predicted"/>
<keyword evidence="3" id="KW-1185">Reference proteome</keyword>
<accession>A0ABY7CD79</accession>
<dbReference type="RefSeq" id="XP_053018280.1">
    <property type="nucleotide sequence ID" value="XM_053167913.1"/>
</dbReference>
<evidence type="ECO:0000313" key="2">
    <source>
        <dbReference type="EMBL" id="WAQ82725.1"/>
    </source>
</evidence>
<evidence type="ECO:0000313" key="3">
    <source>
        <dbReference type="Proteomes" id="UP001164743"/>
    </source>
</evidence>
<organism evidence="2 3">
    <name type="scientific">Puccinia triticina</name>
    <dbReference type="NCBI Taxonomy" id="208348"/>
    <lineage>
        <taxon>Eukaryota</taxon>
        <taxon>Fungi</taxon>
        <taxon>Dikarya</taxon>
        <taxon>Basidiomycota</taxon>
        <taxon>Pucciniomycotina</taxon>
        <taxon>Pucciniomycetes</taxon>
        <taxon>Pucciniales</taxon>
        <taxon>Pucciniaceae</taxon>
        <taxon>Puccinia</taxon>
    </lineage>
</organism>
<dbReference type="EMBL" id="CP110423">
    <property type="protein sequence ID" value="WAQ82725.1"/>
    <property type="molecule type" value="Genomic_DNA"/>
</dbReference>
<dbReference type="Proteomes" id="UP001164743">
    <property type="component" value="Chromosome 3A"/>
</dbReference>
<gene>
    <name evidence="2" type="ORF">PtA15_3A89</name>
</gene>